<dbReference type="PANTHER" id="PTHR11403:SF2">
    <property type="entry name" value="CYTOCHROME BO(3) UBIQUINOL OXIDASE SUBUNIT 3"/>
    <property type="match status" value="1"/>
</dbReference>
<keyword evidence="7 17" id="KW-0812">Transmembrane</keyword>
<dbReference type="CDD" id="cd02863">
    <property type="entry name" value="Ubiquinol_oxidase_III"/>
    <property type="match status" value="1"/>
</dbReference>
<evidence type="ECO:0000313" key="21">
    <source>
        <dbReference type="Proteomes" id="UP000323257"/>
    </source>
</evidence>
<feature type="transmembrane region" description="Helical" evidence="18">
    <location>
        <begin position="86"/>
        <end position="107"/>
    </location>
</feature>
<dbReference type="Proteomes" id="UP000323257">
    <property type="component" value="Unassembled WGS sequence"/>
</dbReference>
<dbReference type="Gene3D" id="1.20.120.80">
    <property type="entry name" value="Cytochrome c oxidase, subunit III, four-helix bundle"/>
    <property type="match status" value="1"/>
</dbReference>
<dbReference type="InterPro" id="IPR024791">
    <property type="entry name" value="Cyt_c/ubiquinol_Oxase_su3"/>
</dbReference>
<keyword evidence="11 18" id="KW-0472">Membrane</keyword>
<organism evidence="20 21">
    <name type="scientific">Paenibacillus methanolicus</name>
    <dbReference type="NCBI Taxonomy" id="582686"/>
    <lineage>
        <taxon>Bacteria</taxon>
        <taxon>Bacillati</taxon>
        <taxon>Bacillota</taxon>
        <taxon>Bacilli</taxon>
        <taxon>Bacillales</taxon>
        <taxon>Paenibacillaceae</taxon>
        <taxon>Paenibacillus</taxon>
    </lineage>
</organism>
<evidence type="ECO:0000256" key="2">
    <source>
        <dbReference type="ARBA" id="ARBA00010581"/>
    </source>
</evidence>
<evidence type="ECO:0000256" key="4">
    <source>
        <dbReference type="ARBA" id="ARBA00014687"/>
    </source>
</evidence>
<comment type="subcellular location">
    <subcellularLocation>
        <location evidence="1 17">Cell membrane</location>
        <topology evidence="1 17">Multi-pass membrane protein</topology>
    </subcellularLocation>
</comment>
<dbReference type="GO" id="GO:0005886">
    <property type="term" value="C:plasma membrane"/>
    <property type="evidence" value="ECO:0007669"/>
    <property type="project" value="UniProtKB-SubCell"/>
</dbReference>
<dbReference type="NCBIfam" id="TIGR02842">
    <property type="entry name" value="CyoC"/>
    <property type="match status" value="1"/>
</dbReference>
<evidence type="ECO:0000256" key="5">
    <source>
        <dbReference type="ARBA" id="ARBA00022448"/>
    </source>
</evidence>
<evidence type="ECO:0000256" key="1">
    <source>
        <dbReference type="ARBA" id="ARBA00004651"/>
    </source>
</evidence>
<dbReference type="EMBL" id="VNHS01000008">
    <property type="protein sequence ID" value="TYP72597.1"/>
    <property type="molecule type" value="Genomic_DNA"/>
</dbReference>
<evidence type="ECO:0000256" key="13">
    <source>
        <dbReference type="ARBA" id="ARBA00030072"/>
    </source>
</evidence>
<dbReference type="InterPro" id="IPR033946">
    <property type="entry name" value="Ubiquinol_oxase_su3_dom"/>
</dbReference>
<evidence type="ECO:0000256" key="11">
    <source>
        <dbReference type="ARBA" id="ARBA00023136"/>
    </source>
</evidence>
<dbReference type="PANTHER" id="PTHR11403">
    <property type="entry name" value="CYTOCHROME C OXIDASE SUBUNIT III"/>
    <property type="match status" value="1"/>
</dbReference>
<dbReference type="InterPro" id="IPR014206">
    <property type="entry name" value="Cyt_c_ubiqinol_oxidase_su3"/>
</dbReference>
<accession>A0A5S5BZZ0</accession>
<dbReference type="GO" id="GO:0004129">
    <property type="term" value="F:cytochrome-c oxidase activity"/>
    <property type="evidence" value="ECO:0007669"/>
    <property type="project" value="InterPro"/>
</dbReference>
<evidence type="ECO:0000256" key="9">
    <source>
        <dbReference type="ARBA" id="ARBA00022989"/>
    </source>
</evidence>
<dbReference type="FunFam" id="1.20.120.80:FF:000001">
    <property type="entry name" value="Cytochrome (Ubi)quinol oxidase subunit III"/>
    <property type="match status" value="1"/>
</dbReference>
<dbReference type="InterPro" id="IPR035973">
    <property type="entry name" value="Cyt_c_oxidase_su3-like_sf"/>
</dbReference>
<evidence type="ECO:0000256" key="17">
    <source>
        <dbReference type="RuleBase" id="RU003376"/>
    </source>
</evidence>
<evidence type="ECO:0000256" key="18">
    <source>
        <dbReference type="SAM" id="Phobius"/>
    </source>
</evidence>
<name>A0A5S5BZZ0_9BACL</name>
<keyword evidence="9 18" id="KW-1133">Transmembrane helix</keyword>
<keyword evidence="8" id="KW-0249">Electron transport</keyword>
<evidence type="ECO:0000256" key="10">
    <source>
        <dbReference type="ARBA" id="ARBA00023002"/>
    </source>
</evidence>
<dbReference type="InterPro" id="IPR000298">
    <property type="entry name" value="Cyt_c_oxidase-like_su3"/>
</dbReference>
<reference evidence="20 21" key="1">
    <citation type="submission" date="2019-07" db="EMBL/GenBank/DDBJ databases">
        <title>Genomic Encyclopedia of Type Strains, Phase III (KMG-III): the genomes of soil and plant-associated and newly described type strains.</title>
        <authorList>
            <person name="Whitman W."/>
        </authorList>
    </citation>
    <scope>NUCLEOTIDE SEQUENCE [LARGE SCALE GENOMIC DNA]</scope>
    <source>
        <strain evidence="20 21">BL24</strain>
    </source>
</reference>
<keyword evidence="6" id="KW-1003">Cell membrane</keyword>
<comment type="function">
    <text evidence="12">Cytochrome bo(3) ubiquinol terminal oxidase is the component of the aerobic respiratory chain of E.coli that predominates when cells are grown at high aeration. Has proton pump activity across the membrane in addition to electron transfer, pumping 2 protons/electron.</text>
</comment>
<feature type="transmembrane region" description="Helical" evidence="18">
    <location>
        <begin position="114"/>
        <end position="132"/>
    </location>
</feature>
<feature type="transmembrane region" description="Helical" evidence="18">
    <location>
        <begin position="44"/>
        <end position="66"/>
    </location>
</feature>
<keyword evidence="21" id="KW-1185">Reference proteome</keyword>
<evidence type="ECO:0000313" key="20">
    <source>
        <dbReference type="EMBL" id="TYP72597.1"/>
    </source>
</evidence>
<evidence type="ECO:0000256" key="3">
    <source>
        <dbReference type="ARBA" id="ARBA00011700"/>
    </source>
</evidence>
<feature type="transmembrane region" description="Helical" evidence="18">
    <location>
        <begin position="199"/>
        <end position="219"/>
    </location>
</feature>
<gene>
    <name evidence="20" type="ORF">BCM02_108252</name>
</gene>
<evidence type="ECO:0000256" key="16">
    <source>
        <dbReference type="ARBA" id="ARBA00032717"/>
    </source>
</evidence>
<feature type="transmembrane region" description="Helical" evidence="18">
    <location>
        <begin position="152"/>
        <end position="179"/>
    </location>
</feature>
<dbReference type="PROSITE" id="PS50253">
    <property type="entry name" value="COX3"/>
    <property type="match status" value="1"/>
</dbReference>
<protein>
    <recommendedName>
        <fullName evidence="4">Cytochrome bo(3) ubiquinol oxidase subunit 3</fullName>
    </recommendedName>
    <alternativeName>
        <fullName evidence="15">Cytochrome o ubiquinol oxidase subunit 3</fullName>
    </alternativeName>
    <alternativeName>
        <fullName evidence="13">Oxidase bo(3) subunit 3</fullName>
    </alternativeName>
    <alternativeName>
        <fullName evidence="16">Ubiquinol oxidase polypeptide III</fullName>
    </alternativeName>
    <alternativeName>
        <fullName evidence="14">Ubiquinol oxidase subunit 3</fullName>
    </alternativeName>
</protein>
<proteinExistence type="inferred from homology"/>
<evidence type="ECO:0000256" key="12">
    <source>
        <dbReference type="ARBA" id="ARBA00025694"/>
    </source>
</evidence>
<evidence type="ECO:0000256" key="15">
    <source>
        <dbReference type="ARBA" id="ARBA00032189"/>
    </source>
</evidence>
<dbReference type="AlphaFoldDB" id="A0A5S5BZZ0"/>
<dbReference type="InterPro" id="IPR013833">
    <property type="entry name" value="Cyt_c_oxidase_su3_a-hlx"/>
</dbReference>
<evidence type="ECO:0000256" key="8">
    <source>
        <dbReference type="ARBA" id="ARBA00022982"/>
    </source>
</evidence>
<evidence type="ECO:0000259" key="19">
    <source>
        <dbReference type="PROSITE" id="PS50253"/>
    </source>
</evidence>
<evidence type="ECO:0000256" key="14">
    <source>
        <dbReference type="ARBA" id="ARBA00031884"/>
    </source>
</evidence>
<dbReference type="SUPFAM" id="SSF81452">
    <property type="entry name" value="Cytochrome c oxidase subunit III-like"/>
    <property type="match status" value="1"/>
</dbReference>
<comment type="similarity">
    <text evidence="2 17">Belongs to the cytochrome c oxidase subunit 3 family.</text>
</comment>
<comment type="subunit">
    <text evidence="3">Heterooctamer of two A chains, two B chains, two C chains and two D chains.</text>
</comment>
<dbReference type="GO" id="GO:0019646">
    <property type="term" value="P:aerobic electron transport chain"/>
    <property type="evidence" value="ECO:0007669"/>
    <property type="project" value="InterPro"/>
</dbReference>
<evidence type="ECO:0000256" key="7">
    <source>
        <dbReference type="ARBA" id="ARBA00022692"/>
    </source>
</evidence>
<sequence length="221" mass="24563">MLTRKFKTRPFMAAHTDTAHGSHAGGGHGHDEHHEHEHESMKTFGFWLFLMTDCILFATLFATYIVLKGNTNGGPTAHELFEMPGIIASTFILLTSSFTSGLAVLAMHKKNVKGLIMWLGVTVLLGASFVALEVTEFIKMVHEGATISTSAFLSGFFTLVGTHGLHVSLGLFWMIGLMIQLSRRGITPVTQRKVNVISLYWHFLDVVWIFVFTIVYMMGVM</sequence>
<feature type="domain" description="Heme-copper oxidase subunit III family profile" evidence="19">
    <location>
        <begin position="1"/>
        <end position="220"/>
    </location>
</feature>
<keyword evidence="10" id="KW-0560">Oxidoreductase</keyword>
<evidence type="ECO:0000256" key="6">
    <source>
        <dbReference type="ARBA" id="ARBA00022475"/>
    </source>
</evidence>
<dbReference type="GO" id="GO:0009486">
    <property type="term" value="F:cytochrome bo3 ubiquinol oxidase activity"/>
    <property type="evidence" value="ECO:0007669"/>
    <property type="project" value="InterPro"/>
</dbReference>
<keyword evidence="5" id="KW-0813">Transport</keyword>
<comment type="caution">
    <text evidence="20">The sequence shown here is derived from an EMBL/GenBank/DDBJ whole genome shotgun (WGS) entry which is preliminary data.</text>
</comment>
<dbReference type="Pfam" id="PF00510">
    <property type="entry name" value="COX3"/>
    <property type="match status" value="1"/>
</dbReference>